<dbReference type="SUPFAM" id="SSF53244">
    <property type="entry name" value="MurD-like peptide ligases, peptide-binding domain"/>
    <property type="match status" value="1"/>
</dbReference>
<comment type="catalytic activity">
    <reaction evidence="7">
        <text>UDP-N-acetyl-alpha-D-muramoyl-L-alanyl-D-glutamate + meso-2,6-diaminopimelate + ATP = UDP-N-acetyl-alpha-D-muramoyl-L-alanyl-gamma-D-glutamyl-meso-2,6-diaminopimelate + ADP + phosphate + H(+)</text>
        <dbReference type="Rhea" id="RHEA:23676"/>
        <dbReference type="ChEBI" id="CHEBI:15378"/>
        <dbReference type="ChEBI" id="CHEBI:30616"/>
        <dbReference type="ChEBI" id="CHEBI:43474"/>
        <dbReference type="ChEBI" id="CHEBI:57791"/>
        <dbReference type="ChEBI" id="CHEBI:83900"/>
        <dbReference type="ChEBI" id="CHEBI:83905"/>
        <dbReference type="ChEBI" id="CHEBI:456216"/>
        <dbReference type="EC" id="6.3.2.13"/>
    </reaction>
</comment>
<gene>
    <name evidence="7 12" type="primary">murE</name>
    <name evidence="12" type="ORF">GCM10007414_06870</name>
</gene>
<accession>A0ABQ1HXG1</accession>
<evidence type="ECO:0000313" key="12">
    <source>
        <dbReference type="EMBL" id="GGA96538.1"/>
    </source>
</evidence>
<keyword evidence="7" id="KW-0460">Magnesium</keyword>
<comment type="function">
    <text evidence="7">Catalyzes the addition of meso-diaminopimelic acid to the nucleotide precursor UDP-N-acetylmuramoyl-L-alanyl-D-glutamate (UMAG) in the biosynthesis of bacterial cell-wall peptidoglycan.</text>
</comment>
<dbReference type="EC" id="6.3.2.13" evidence="7"/>
<keyword evidence="6 7" id="KW-0961">Cell wall biogenesis/degradation</keyword>
<dbReference type="InterPro" id="IPR013221">
    <property type="entry name" value="Mur_ligase_cen"/>
</dbReference>
<feature type="binding site" evidence="7">
    <location>
        <begin position="410"/>
        <end position="413"/>
    </location>
    <ligand>
        <name>meso-2,6-diaminopimelate</name>
        <dbReference type="ChEBI" id="CHEBI:57791"/>
    </ligand>
</feature>
<dbReference type="Pfam" id="PF01225">
    <property type="entry name" value="Mur_ligase"/>
    <property type="match status" value="1"/>
</dbReference>
<feature type="binding site" evidence="7">
    <location>
        <position position="194"/>
    </location>
    <ligand>
        <name>UDP-N-acetyl-alpha-D-muramoyl-L-alanyl-D-glutamate</name>
        <dbReference type="ChEBI" id="CHEBI:83900"/>
    </ligand>
</feature>
<feature type="binding site" evidence="7">
    <location>
        <begin position="159"/>
        <end position="160"/>
    </location>
    <ligand>
        <name>UDP-N-acetyl-alpha-D-muramoyl-L-alanyl-D-glutamate</name>
        <dbReference type="ChEBI" id="CHEBI:83900"/>
    </ligand>
</feature>
<dbReference type="PANTHER" id="PTHR23135:SF4">
    <property type="entry name" value="UDP-N-ACETYLMURAMOYL-L-ALANYL-D-GLUTAMATE--2,6-DIAMINOPIMELATE LIGASE MURE HOMOLOG, CHLOROPLASTIC"/>
    <property type="match status" value="1"/>
</dbReference>
<dbReference type="NCBIfam" id="NF001126">
    <property type="entry name" value="PRK00139.1-4"/>
    <property type="match status" value="1"/>
</dbReference>
<dbReference type="InterPro" id="IPR035911">
    <property type="entry name" value="MurE/MurF_N"/>
</dbReference>
<dbReference type="InterPro" id="IPR005761">
    <property type="entry name" value="UDP-N-AcMur-Glu-dNH2Pim_ligase"/>
</dbReference>
<keyword evidence="5 7" id="KW-0131">Cell cycle</keyword>
<evidence type="ECO:0000256" key="5">
    <source>
        <dbReference type="ARBA" id="ARBA00023306"/>
    </source>
</evidence>
<dbReference type="PANTHER" id="PTHR23135">
    <property type="entry name" value="MUR LIGASE FAMILY MEMBER"/>
    <property type="match status" value="1"/>
</dbReference>
<feature type="binding site" evidence="7">
    <location>
        <position position="461"/>
    </location>
    <ligand>
        <name>meso-2,6-diaminopimelate</name>
        <dbReference type="ChEBI" id="CHEBI:57791"/>
    </ligand>
</feature>
<comment type="caution">
    <text evidence="7">Lacks conserved residue(s) required for the propagation of feature annotation.</text>
</comment>
<dbReference type="InterPro" id="IPR004101">
    <property type="entry name" value="Mur_ligase_C"/>
</dbReference>
<dbReference type="Gene3D" id="3.40.1190.10">
    <property type="entry name" value="Mur-like, catalytic domain"/>
    <property type="match status" value="1"/>
</dbReference>
<feature type="binding site" evidence="7">
    <location>
        <position position="186"/>
    </location>
    <ligand>
        <name>UDP-N-acetyl-alpha-D-muramoyl-L-alanyl-D-glutamate</name>
        <dbReference type="ChEBI" id="CHEBI:83900"/>
    </ligand>
</feature>
<dbReference type="Proteomes" id="UP000651977">
    <property type="component" value="Unassembled WGS sequence"/>
</dbReference>
<protein>
    <recommendedName>
        <fullName evidence="7">UDP-N-acetylmuramoyl-L-alanyl-D-glutamate--2,6-diaminopimelate ligase</fullName>
        <ecNumber evidence="7">6.3.2.13</ecNumber>
    </recommendedName>
    <alternativeName>
        <fullName evidence="7">Meso-A2pm-adding enzyme</fullName>
    </alternativeName>
    <alternativeName>
        <fullName evidence="7">Meso-diaminopimelate-adding enzyme</fullName>
    </alternativeName>
    <alternativeName>
        <fullName evidence="7">UDP-MurNAc-L-Ala-D-Glu:meso-diaminopimelate ligase</fullName>
    </alternativeName>
    <alternativeName>
        <fullName evidence="7">UDP-MurNAc-tripeptide synthetase</fullName>
    </alternativeName>
    <alternativeName>
        <fullName evidence="7">UDP-N-acetylmuramyl-tripeptide synthetase</fullName>
    </alternativeName>
</protein>
<keyword evidence="4 7" id="KW-0573">Peptidoglycan synthesis</keyword>
<dbReference type="InterPro" id="IPR036615">
    <property type="entry name" value="Mur_ligase_C_dom_sf"/>
</dbReference>
<dbReference type="NCBIfam" id="NF001123">
    <property type="entry name" value="PRK00139.1-1"/>
    <property type="match status" value="1"/>
</dbReference>
<reference evidence="13" key="1">
    <citation type="journal article" date="2019" name="Int. J. Syst. Evol. Microbiol.">
        <title>The Global Catalogue of Microorganisms (GCM) 10K type strain sequencing project: providing services to taxonomists for standard genome sequencing and annotation.</title>
        <authorList>
            <consortium name="The Broad Institute Genomics Platform"/>
            <consortium name="The Broad Institute Genome Sequencing Center for Infectious Disease"/>
            <person name="Wu L."/>
            <person name="Ma J."/>
        </authorList>
    </citation>
    <scope>NUCLEOTIDE SEQUENCE [LARGE SCALE GENOMIC DNA]</scope>
    <source>
        <strain evidence="13">CGMCC 1.10131</strain>
    </source>
</reference>
<dbReference type="Gene3D" id="3.40.1390.10">
    <property type="entry name" value="MurE/MurF, N-terminal domain"/>
    <property type="match status" value="1"/>
</dbReference>
<feature type="binding site" evidence="7">
    <location>
        <begin position="117"/>
        <end position="123"/>
    </location>
    <ligand>
        <name>ATP</name>
        <dbReference type="ChEBI" id="CHEBI:30616"/>
    </ligand>
</feature>
<feature type="binding site" evidence="7">
    <location>
        <position position="465"/>
    </location>
    <ligand>
        <name>meso-2,6-diaminopimelate</name>
        <dbReference type="ChEBI" id="CHEBI:57791"/>
    </ligand>
</feature>
<dbReference type="InterPro" id="IPR036565">
    <property type="entry name" value="Mur-like_cat_sf"/>
</dbReference>
<proteinExistence type="inferred from homology"/>
<evidence type="ECO:0000259" key="11">
    <source>
        <dbReference type="Pfam" id="PF08245"/>
    </source>
</evidence>
<keyword evidence="2 7" id="KW-0132">Cell division</keyword>
<dbReference type="Pfam" id="PF08245">
    <property type="entry name" value="Mur_ligase_M"/>
    <property type="match status" value="1"/>
</dbReference>
<comment type="subcellular location">
    <subcellularLocation>
        <location evidence="7 8">Cytoplasm</location>
    </subcellularLocation>
</comment>
<evidence type="ECO:0000256" key="3">
    <source>
        <dbReference type="ARBA" id="ARBA00022960"/>
    </source>
</evidence>
<evidence type="ECO:0000256" key="4">
    <source>
        <dbReference type="ARBA" id="ARBA00022984"/>
    </source>
</evidence>
<evidence type="ECO:0000259" key="10">
    <source>
        <dbReference type="Pfam" id="PF02875"/>
    </source>
</evidence>
<dbReference type="SUPFAM" id="SSF53623">
    <property type="entry name" value="MurD-like peptide ligases, catalytic domain"/>
    <property type="match status" value="1"/>
</dbReference>
<feature type="binding site" evidence="7">
    <location>
        <position position="30"/>
    </location>
    <ligand>
        <name>UDP-N-acetyl-alpha-D-muramoyl-L-alanyl-D-glutamate</name>
        <dbReference type="ChEBI" id="CHEBI:83900"/>
    </ligand>
</feature>
<dbReference type="SUPFAM" id="SSF63418">
    <property type="entry name" value="MurE/MurF N-terminal domain"/>
    <property type="match status" value="1"/>
</dbReference>
<dbReference type="InterPro" id="IPR000713">
    <property type="entry name" value="Mur_ligase_N"/>
</dbReference>
<feature type="domain" description="Mur ligase C-terminal" evidence="10">
    <location>
        <begin position="339"/>
        <end position="463"/>
    </location>
</feature>
<evidence type="ECO:0000256" key="6">
    <source>
        <dbReference type="ARBA" id="ARBA00023316"/>
    </source>
</evidence>
<comment type="similarity">
    <text evidence="1 7">Belongs to the MurCDEF family. MurE subfamily.</text>
</comment>
<evidence type="ECO:0000313" key="13">
    <source>
        <dbReference type="Proteomes" id="UP000651977"/>
    </source>
</evidence>
<name>A0ABQ1HXG1_9ALTE</name>
<sequence length="491" mass="53253">MAIPKLSALLAKFAISGAPDIEFKDLSLNSREINAGDVFVAINGHQVDGRAYIDSALTAGAVAVIAEADDEKSHGRVDYKGEVPCIAFWRLSQQLSQLAAAAYFPDGNPLTLIGVTGTNGKSTVTHLIANLANLSGRSAAVMGTLGNGKPGELQASVNTTADAITIQRQLRAMHQQGFDLVAMEISSHGLVQQRVAAVPFTVAIFTNLSRDHLDYHGSMAEYGRAKQALFNWPSLDCRLINADDGFGKQLLQHYPSARSLSLEDSAADWQIIDLQFSELGASGYLVSPQAQHEKLAFHSPLLGRFNADNLLAAIACLNHLGLDLHNMVGQLAKLNAVPGRMELFTGKRSVVVDYAHTPDALDKALTALRLHCRGELICIFGCGGDRDKGKRPLMAKVAEQKADRVIVTDDNPRFEDPKAIVDDILLGFEQEHNVSVIHQRREAIAYAIEHSQPQDIILVAGKGHETYQIIGAEVRHYDERALVQSFVEVSS</sequence>
<evidence type="ECO:0000256" key="8">
    <source>
        <dbReference type="RuleBase" id="RU004135"/>
    </source>
</evidence>
<comment type="PTM">
    <text evidence="7">Carboxylation is probably crucial for Mg(2+) binding and, consequently, for the gamma-phosphate positioning of ATP.</text>
</comment>
<dbReference type="NCBIfam" id="TIGR01085">
    <property type="entry name" value="murE"/>
    <property type="match status" value="1"/>
</dbReference>
<feature type="binding site" evidence="7">
    <location>
        <position position="158"/>
    </location>
    <ligand>
        <name>UDP-N-acetyl-alpha-D-muramoyl-L-alanyl-D-glutamate</name>
        <dbReference type="ChEBI" id="CHEBI:83900"/>
    </ligand>
</feature>
<keyword evidence="7 12" id="KW-0436">Ligase</keyword>
<keyword evidence="7" id="KW-0963">Cytoplasm</keyword>
<feature type="modified residue" description="N6-carboxylysine" evidence="7">
    <location>
        <position position="226"/>
    </location>
</feature>
<dbReference type="Gene3D" id="3.90.190.20">
    <property type="entry name" value="Mur ligase, C-terminal domain"/>
    <property type="match status" value="1"/>
</dbReference>
<evidence type="ECO:0000256" key="1">
    <source>
        <dbReference type="ARBA" id="ARBA00005898"/>
    </source>
</evidence>
<feature type="binding site" evidence="7">
    <location>
        <position position="192"/>
    </location>
    <ligand>
        <name>UDP-N-acetyl-alpha-D-muramoyl-L-alanyl-D-glutamate</name>
        <dbReference type="ChEBI" id="CHEBI:83900"/>
    </ligand>
</feature>
<evidence type="ECO:0000259" key="9">
    <source>
        <dbReference type="Pfam" id="PF01225"/>
    </source>
</evidence>
<dbReference type="HAMAP" id="MF_00208">
    <property type="entry name" value="MurE"/>
    <property type="match status" value="1"/>
</dbReference>
<keyword evidence="3 7" id="KW-0133">Cell shape</keyword>
<organism evidence="12 13">
    <name type="scientific">Agarivorans gilvus</name>
    <dbReference type="NCBI Taxonomy" id="680279"/>
    <lineage>
        <taxon>Bacteria</taxon>
        <taxon>Pseudomonadati</taxon>
        <taxon>Pseudomonadota</taxon>
        <taxon>Gammaproteobacteria</taxon>
        <taxon>Alteromonadales</taxon>
        <taxon>Alteromonadaceae</taxon>
        <taxon>Agarivorans</taxon>
    </lineage>
</organism>
<dbReference type="GO" id="GO:0016874">
    <property type="term" value="F:ligase activity"/>
    <property type="evidence" value="ECO:0007669"/>
    <property type="project" value="UniProtKB-KW"/>
</dbReference>
<comment type="cofactor">
    <cofactor evidence="7">
        <name>Mg(2+)</name>
        <dbReference type="ChEBI" id="CHEBI:18420"/>
    </cofactor>
</comment>
<feature type="short sequence motif" description="Meso-diaminopimelate recognition motif" evidence="7">
    <location>
        <begin position="410"/>
        <end position="413"/>
    </location>
</feature>
<keyword evidence="7" id="KW-0547">Nucleotide-binding</keyword>
<feature type="binding site" evidence="7">
    <location>
        <position position="386"/>
    </location>
    <ligand>
        <name>meso-2,6-diaminopimelate</name>
        <dbReference type="ChEBI" id="CHEBI:57791"/>
    </ligand>
</feature>
<dbReference type="RefSeq" id="WP_055732803.1">
    <property type="nucleotide sequence ID" value="NZ_BMDY01000003.1"/>
</dbReference>
<dbReference type="NCBIfam" id="NF001124">
    <property type="entry name" value="PRK00139.1-2"/>
    <property type="match status" value="1"/>
</dbReference>
<dbReference type="Pfam" id="PF02875">
    <property type="entry name" value="Mur_ligase_C"/>
    <property type="match status" value="1"/>
</dbReference>
<comment type="pathway">
    <text evidence="7 8">Cell wall biogenesis; peptidoglycan biosynthesis.</text>
</comment>
<feature type="domain" description="Mur ligase N-terminal catalytic" evidence="9">
    <location>
        <begin position="26"/>
        <end position="103"/>
    </location>
</feature>
<keyword evidence="13" id="KW-1185">Reference proteome</keyword>
<dbReference type="EMBL" id="BMDY01000003">
    <property type="protein sequence ID" value="GGA96538.1"/>
    <property type="molecule type" value="Genomic_DNA"/>
</dbReference>
<feature type="binding site" evidence="7">
    <location>
        <position position="28"/>
    </location>
    <ligand>
        <name>UDP-N-acetyl-alpha-D-muramoyl-L-alanyl-D-glutamate</name>
        <dbReference type="ChEBI" id="CHEBI:83900"/>
    </ligand>
</feature>
<evidence type="ECO:0000256" key="7">
    <source>
        <dbReference type="HAMAP-Rule" id="MF_00208"/>
    </source>
</evidence>
<feature type="binding site" evidence="7">
    <location>
        <begin position="45"/>
        <end position="47"/>
    </location>
    <ligand>
        <name>UDP-N-acetyl-alpha-D-muramoyl-L-alanyl-D-glutamate</name>
        <dbReference type="ChEBI" id="CHEBI:83900"/>
    </ligand>
</feature>
<evidence type="ECO:0000256" key="2">
    <source>
        <dbReference type="ARBA" id="ARBA00022618"/>
    </source>
</evidence>
<comment type="caution">
    <text evidence="12">The sequence shown here is derived from an EMBL/GenBank/DDBJ whole genome shotgun (WGS) entry which is preliminary data.</text>
</comment>
<feature type="domain" description="Mur ligase central" evidence="11">
    <location>
        <begin position="115"/>
        <end position="316"/>
    </location>
</feature>
<keyword evidence="7" id="KW-0067">ATP-binding</keyword>